<reference evidence="1" key="1">
    <citation type="submission" date="2021-05" db="EMBL/GenBank/DDBJ databases">
        <authorList>
            <person name="Pan Q."/>
            <person name="Jouanno E."/>
            <person name="Zahm M."/>
            <person name="Klopp C."/>
            <person name="Cabau C."/>
            <person name="Louis A."/>
            <person name="Berthelot C."/>
            <person name="Parey E."/>
            <person name="Roest Crollius H."/>
            <person name="Montfort J."/>
            <person name="Robinson-Rechavi M."/>
            <person name="Bouchez O."/>
            <person name="Lampietro C."/>
            <person name="Lopez Roques C."/>
            <person name="Donnadieu C."/>
            <person name="Postlethwait J."/>
            <person name="Bobe J."/>
            <person name="Dillon D."/>
            <person name="Chandos A."/>
            <person name="von Hippel F."/>
            <person name="Guiguen Y."/>
        </authorList>
    </citation>
    <scope>NUCLEOTIDE SEQUENCE</scope>
    <source>
        <strain evidence="1">YG-Jan2019</strain>
    </source>
</reference>
<protein>
    <submittedName>
        <fullName evidence="1">Uncharacterized protein</fullName>
    </submittedName>
</protein>
<comment type="caution">
    <text evidence="1">The sequence shown here is derived from an EMBL/GenBank/DDBJ whole genome shotgun (WGS) entry which is preliminary data.</text>
</comment>
<name>A0ACC2GC75_DALPE</name>
<proteinExistence type="predicted"/>
<dbReference type="Proteomes" id="UP001157502">
    <property type="component" value="Chromosome 15"/>
</dbReference>
<sequence length="90" mass="10050">MTMKFLVLVVCLIGLCSSIPVSNEQVREERSSSNERYRGFGGYNPYQQPQYPQYYPYAQQPQSGSSGPQSPLGHDSSHPVGRFSCVESTK</sequence>
<gene>
    <name evidence="1" type="ORF">DPEC_G00192520</name>
</gene>
<dbReference type="EMBL" id="CM055742">
    <property type="protein sequence ID" value="KAJ8001264.1"/>
    <property type="molecule type" value="Genomic_DNA"/>
</dbReference>
<evidence type="ECO:0000313" key="1">
    <source>
        <dbReference type="EMBL" id="KAJ8001264.1"/>
    </source>
</evidence>
<keyword evidence="2" id="KW-1185">Reference proteome</keyword>
<organism evidence="1 2">
    <name type="scientific">Dallia pectoralis</name>
    <name type="common">Alaska blackfish</name>
    <dbReference type="NCBI Taxonomy" id="75939"/>
    <lineage>
        <taxon>Eukaryota</taxon>
        <taxon>Metazoa</taxon>
        <taxon>Chordata</taxon>
        <taxon>Craniata</taxon>
        <taxon>Vertebrata</taxon>
        <taxon>Euteleostomi</taxon>
        <taxon>Actinopterygii</taxon>
        <taxon>Neopterygii</taxon>
        <taxon>Teleostei</taxon>
        <taxon>Protacanthopterygii</taxon>
        <taxon>Esociformes</taxon>
        <taxon>Umbridae</taxon>
        <taxon>Dallia</taxon>
    </lineage>
</organism>
<accession>A0ACC2GC75</accession>
<evidence type="ECO:0000313" key="2">
    <source>
        <dbReference type="Proteomes" id="UP001157502"/>
    </source>
</evidence>